<dbReference type="PANTHER" id="PTHR36167">
    <property type="entry name" value="C2H2 FINGER DOMAIN TRANSCRIPTION FACTOR (EUROFUNG)-RELATED"/>
    <property type="match status" value="1"/>
</dbReference>
<feature type="domain" description="Azaphilone pigments biosynthesis cluster protein L N-terminal" evidence="1">
    <location>
        <begin position="3"/>
        <end position="199"/>
    </location>
</feature>
<proteinExistence type="predicted"/>
<name>A0A9W9JUY2_9EURO</name>
<evidence type="ECO:0000259" key="1">
    <source>
        <dbReference type="Pfam" id="PF17111"/>
    </source>
</evidence>
<keyword evidence="3" id="KW-1185">Reference proteome</keyword>
<evidence type="ECO:0000313" key="3">
    <source>
        <dbReference type="Proteomes" id="UP001149074"/>
    </source>
</evidence>
<comment type="caution">
    <text evidence="2">The sequence shown here is derived from an EMBL/GenBank/DDBJ whole genome shotgun (WGS) entry which is preliminary data.</text>
</comment>
<sequence length="330" mass="37191">MVEVLGTVAAAIQVAELGARLSVKLCTFAHKFKNANKALRSLSNDVALTCSVLRQLSESLGQDDLVSLYSPDAFATAQDVLEECEKVFKDLEGEIEQHQPDASPANSRMERATRKIRFLMNEPRLDSVAGNLERLKSTMLLMLNVIIYAGQLRSRREVSEAQEQRELLQMLTMEKVESERKFEQLTASIQFISLNVQSNQTGPVSVVQNHNRVNDELQHYYDMAKAIIGNIDKAQQFLDTSRYQRVKDGFIKLHLAEASRFNQTYGARAWELFSQLGITQVRDSYYPSLSLLEMNTNVYRTKAKTQIVANGDTGAPASTLFQSDQSKKEK</sequence>
<dbReference type="GO" id="GO:0006355">
    <property type="term" value="P:regulation of DNA-templated transcription"/>
    <property type="evidence" value="ECO:0007669"/>
    <property type="project" value="InterPro"/>
</dbReference>
<organism evidence="2 3">
    <name type="scientific">Penicillium argentinense</name>
    <dbReference type="NCBI Taxonomy" id="1131581"/>
    <lineage>
        <taxon>Eukaryota</taxon>
        <taxon>Fungi</taxon>
        <taxon>Dikarya</taxon>
        <taxon>Ascomycota</taxon>
        <taxon>Pezizomycotina</taxon>
        <taxon>Eurotiomycetes</taxon>
        <taxon>Eurotiomycetidae</taxon>
        <taxon>Eurotiales</taxon>
        <taxon>Aspergillaceae</taxon>
        <taxon>Penicillium</taxon>
    </lineage>
</organism>
<accession>A0A9W9JUY2</accession>
<dbReference type="OrthoDB" id="5431013at2759"/>
<protein>
    <recommendedName>
        <fullName evidence="1">Azaphilone pigments biosynthesis cluster protein L N-terminal domain-containing protein</fullName>
    </recommendedName>
</protein>
<reference evidence="2" key="1">
    <citation type="submission" date="2022-11" db="EMBL/GenBank/DDBJ databases">
        <authorList>
            <person name="Petersen C."/>
        </authorList>
    </citation>
    <scope>NUCLEOTIDE SEQUENCE</scope>
    <source>
        <strain evidence="2">IBT 30761</strain>
    </source>
</reference>
<dbReference type="PANTHER" id="PTHR36167:SF4">
    <property type="entry name" value="FUNGAL N-TERMINAL DOMAIN-CONTAINING PROTEIN"/>
    <property type="match status" value="1"/>
</dbReference>
<dbReference type="GeneID" id="81363026"/>
<evidence type="ECO:0000313" key="2">
    <source>
        <dbReference type="EMBL" id="KAJ5082513.1"/>
    </source>
</evidence>
<gene>
    <name evidence="2" type="ORF">N7532_011556</name>
</gene>
<dbReference type="Proteomes" id="UP001149074">
    <property type="component" value="Unassembled WGS sequence"/>
</dbReference>
<dbReference type="InterPro" id="IPR031348">
    <property type="entry name" value="PigL_N"/>
</dbReference>
<dbReference type="RefSeq" id="XP_056469035.1">
    <property type="nucleotide sequence ID" value="XM_056624047.1"/>
</dbReference>
<dbReference type="InterPro" id="IPR039327">
    <property type="entry name" value="CON7-like"/>
</dbReference>
<dbReference type="Pfam" id="PF17111">
    <property type="entry name" value="PigL_N"/>
    <property type="match status" value="1"/>
</dbReference>
<reference evidence="2" key="2">
    <citation type="journal article" date="2023" name="IMA Fungus">
        <title>Comparative genomic study of the Penicillium genus elucidates a diverse pangenome and 15 lateral gene transfer events.</title>
        <authorList>
            <person name="Petersen C."/>
            <person name="Sorensen T."/>
            <person name="Nielsen M.R."/>
            <person name="Sondergaard T.E."/>
            <person name="Sorensen J.L."/>
            <person name="Fitzpatrick D.A."/>
            <person name="Frisvad J.C."/>
            <person name="Nielsen K.L."/>
        </authorList>
    </citation>
    <scope>NUCLEOTIDE SEQUENCE</scope>
    <source>
        <strain evidence="2">IBT 30761</strain>
    </source>
</reference>
<dbReference type="AlphaFoldDB" id="A0A9W9JUY2"/>
<dbReference type="EMBL" id="JAPQKI010000011">
    <property type="protein sequence ID" value="KAJ5082513.1"/>
    <property type="molecule type" value="Genomic_DNA"/>
</dbReference>